<keyword evidence="5 7" id="KW-1133">Transmembrane helix</keyword>
<dbReference type="Gene3D" id="1.20.1250.20">
    <property type="entry name" value="MFS general substrate transporter like domains"/>
    <property type="match status" value="1"/>
</dbReference>
<feature type="transmembrane region" description="Helical" evidence="7">
    <location>
        <begin position="349"/>
        <end position="368"/>
    </location>
</feature>
<feature type="transmembrane region" description="Helical" evidence="7">
    <location>
        <begin position="374"/>
        <end position="396"/>
    </location>
</feature>
<evidence type="ECO:0000256" key="5">
    <source>
        <dbReference type="ARBA" id="ARBA00022989"/>
    </source>
</evidence>
<feature type="domain" description="Major facilitator superfamily (MFS) profile" evidence="8">
    <location>
        <begin position="30"/>
        <end position="504"/>
    </location>
</feature>
<feature type="transmembrane region" description="Helical" evidence="7">
    <location>
        <begin position="120"/>
        <end position="144"/>
    </location>
</feature>
<gene>
    <name evidence="9" type="ORF">ACFPN6_07560</name>
</gene>
<feature type="transmembrane region" description="Helical" evidence="7">
    <location>
        <begin position="95"/>
        <end position="114"/>
    </location>
</feature>
<feature type="transmembrane region" description="Helical" evidence="7">
    <location>
        <begin position="245"/>
        <end position="264"/>
    </location>
</feature>
<feature type="transmembrane region" description="Helical" evidence="7">
    <location>
        <begin position="215"/>
        <end position="233"/>
    </location>
</feature>
<protein>
    <submittedName>
        <fullName evidence="9">MDR family MFS transporter</fullName>
    </submittedName>
</protein>
<dbReference type="SUPFAM" id="SSF103473">
    <property type="entry name" value="MFS general substrate transporter"/>
    <property type="match status" value="1"/>
</dbReference>
<dbReference type="PANTHER" id="PTHR23501:SF197">
    <property type="entry name" value="COMD"/>
    <property type="match status" value="1"/>
</dbReference>
<evidence type="ECO:0000256" key="2">
    <source>
        <dbReference type="ARBA" id="ARBA00022448"/>
    </source>
</evidence>
<evidence type="ECO:0000256" key="1">
    <source>
        <dbReference type="ARBA" id="ARBA00004651"/>
    </source>
</evidence>
<sequence>MSARPEGTPTSTVPAPAEAAGMPARRARLVVGGVMTGMMLSALDQTVVSTALPRIVSDLGGLSRLSWVVTGYLLTSMVVTPLWGKLSDMYGRRPVYLAAIGVFLAGSLLCAVAQDITQLVVFRAVQGLGGGGLFALAMTVIGDVVPPAERGRYQGWFGAVFGLASIGGPVLGGWLANGPGWRWIFWINLPIGLCSLLVVARLLRVTTVRGPQRIDLAGAALITAGVTAVLLYLDRAADDHGWGSPAGLGLLAAGAAAGALFVLAERRAADPVIPLRLFANRVFRVAGVFGFLAGAAMFGGIVFLPVHLQVVSGFSATRAGLAMLPAMLGIVAGTTVAGRLISSRGRYKAYPVAGSVLLVAATALLARLRPDTPYLWTALLALVFGVGVGLTTQPVLTAVQNSVEPRDMGAAMGTANFFQRMGAAIGTAVLGAVFAARLEHHLGSGTAAARVDSQSVEAVRGLAEPLRSEVVTAFSRALDDVFLACVPCAVVAFAVSLLLKDTPPRDRALSQ</sequence>
<dbReference type="PANTHER" id="PTHR23501">
    <property type="entry name" value="MAJOR FACILITATOR SUPERFAMILY"/>
    <property type="match status" value="1"/>
</dbReference>
<feature type="transmembrane region" description="Helical" evidence="7">
    <location>
        <begin position="481"/>
        <end position="499"/>
    </location>
</feature>
<dbReference type="PROSITE" id="PS50850">
    <property type="entry name" value="MFS"/>
    <property type="match status" value="1"/>
</dbReference>
<accession>A0ABW0D4Q9</accession>
<reference evidence="10" key="1">
    <citation type="journal article" date="2019" name="Int. J. Syst. Evol. Microbiol.">
        <title>The Global Catalogue of Microorganisms (GCM) 10K type strain sequencing project: providing services to taxonomists for standard genome sequencing and annotation.</title>
        <authorList>
            <consortium name="The Broad Institute Genomics Platform"/>
            <consortium name="The Broad Institute Genome Sequencing Center for Infectious Disease"/>
            <person name="Wu L."/>
            <person name="Ma J."/>
        </authorList>
    </citation>
    <scope>NUCLEOTIDE SEQUENCE [LARGE SCALE GENOMIC DNA]</scope>
    <source>
        <strain evidence="10">CCM 8479</strain>
    </source>
</reference>
<dbReference type="CDD" id="cd17502">
    <property type="entry name" value="MFS_Azr1_MDR_like"/>
    <property type="match status" value="1"/>
</dbReference>
<dbReference type="InterPro" id="IPR036259">
    <property type="entry name" value="MFS_trans_sf"/>
</dbReference>
<evidence type="ECO:0000259" key="8">
    <source>
        <dbReference type="PROSITE" id="PS50850"/>
    </source>
</evidence>
<dbReference type="InterPro" id="IPR004638">
    <property type="entry name" value="EmrB-like"/>
</dbReference>
<dbReference type="RefSeq" id="WP_344643865.1">
    <property type="nucleotide sequence ID" value="NZ_BAAASS010000005.1"/>
</dbReference>
<feature type="transmembrane region" description="Helical" evidence="7">
    <location>
        <begin position="183"/>
        <end position="203"/>
    </location>
</feature>
<name>A0ABW0D4Q9_STRFI</name>
<evidence type="ECO:0000256" key="4">
    <source>
        <dbReference type="ARBA" id="ARBA00022692"/>
    </source>
</evidence>
<dbReference type="Gene3D" id="1.20.1720.10">
    <property type="entry name" value="Multidrug resistance protein D"/>
    <property type="match status" value="1"/>
</dbReference>
<keyword evidence="4 7" id="KW-0812">Transmembrane</keyword>
<feature type="transmembrane region" description="Helical" evidence="7">
    <location>
        <begin position="417"/>
        <end position="436"/>
    </location>
</feature>
<feature type="transmembrane region" description="Helical" evidence="7">
    <location>
        <begin position="64"/>
        <end position="83"/>
    </location>
</feature>
<comment type="subcellular location">
    <subcellularLocation>
        <location evidence="1">Cell membrane</location>
        <topology evidence="1">Multi-pass membrane protein</topology>
    </subcellularLocation>
</comment>
<keyword evidence="2" id="KW-0813">Transport</keyword>
<evidence type="ECO:0000256" key="6">
    <source>
        <dbReference type="ARBA" id="ARBA00023136"/>
    </source>
</evidence>
<dbReference type="Pfam" id="PF07690">
    <property type="entry name" value="MFS_1"/>
    <property type="match status" value="1"/>
</dbReference>
<comment type="caution">
    <text evidence="9">The sequence shown here is derived from an EMBL/GenBank/DDBJ whole genome shotgun (WGS) entry which is preliminary data.</text>
</comment>
<dbReference type="PRINTS" id="PR01036">
    <property type="entry name" value="TCRTETB"/>
</dbReference>
<keyword evidence="6 7" id="KW-0472">Membrane</keyword>
<evidence type="ECO:0000313" key="9">
    <source>
        <dbReference type="EMBL" id="MFC5224456.1"/>
    </source>
</evidence>
<dbReference type="Proteomes" id="UP001596156">
    <property type="component" value="Unassembled WGS sequence"/>
</dbReference>
<dbReference type="NCBIfam" id="TIGR00711">
    <property type="entry name" value="efflux_EmrB"/>
    <property type="match status" value="1"/>
</dbReference>
<proteinExistence type="predicted"/>
<evidence type="ECO:0000256" key="7">
    <source>
        <dbReference type="SAM" id="Phobius"/>
    </source>
</evidence>
<evidence type="ECO:0000313" key="10">
    <source>
        <dbReference type="Proteomes" id="UP001596156"/>
    </source>
</evidence>
<evidence type="ECO:0000256" key="3">
    <source>
        <dbReference type="ARBA" id="ARBA00022475"/>
    </source>
</evidence>
<dbReference type="EMBL" id="JBHSKL010000009">
    <property type="protein sequence ID" value="MFC5224456.1"/>
    <property type="molecule type" value="Genomic_DNA"/>
</dbReference>
<keyword evidence="3" id="KW-1003">Cell membrane</keyword>
<keyword evidence="10" id="KW-1185">Reference proteome</keyword>
<feature type="transmembrane region" description="Helical" evidence="7">
    <location>
        <begin position="156"/>
        <end position="177"/>
    </location>
</feature>
<feature type="transmembrane region" description="Helical" evidence="7">
    <location>
        <begin position="29"/>
        <end position="52"/>
    </location>
</feature>
<organism evidence="9 10">
    <name type="scientific">Streptomyces fimbriatus</name>
    <dbReference type="NCBI Taxonomy" id="68197"/>
    <lineage>
        <taxon>Bacteria</taxon>
        <taxon>Bacillati</taxon>
        <taxon>Actinomycetota</taxon>
        <taxon>Actinomycetes</taxon>
        <taxon>Kitasatosporales</taxon>
        <taxon>Streptomycetaceae</taxon>
        <taxon>Streptomyces</taxon>
    </lineage>
</organism>
<feature type="transmembrane region" description="Helical" evidence="7">
    <location>
        <begin position="319"/>
        <end position="337"/>
    </location>
</feature>
<dbReference type="InterPro" id="IPR020846">
    <property type="entry name" value="MFS_dom"/>
</dbReference>
<feature type="transmembrane region" description="Helical" evidence="7">
    <location>
        <begin position="285"/>
        <end position="307"/>
    </location>
</feature>
<dbReference type="InterPro" id="IPR011701">
    <property type="entry name" value="MFS"/>
</dbReference>